<evidence type="ECO:0000256" key="2">
    <source>
        <dbReference type="ARBA" id="ARBA00005417"/>
    </source>
</evidence>
<evidence type="ECO:0000259" key="8">
    <source>
        <dbReference type="PROSITE" id="PS50893"/>
    </source>
</evidence>
<dbReference type="CDD" id="cd03257">
    <property type="entry name" value="ABC_NikE_OppD_transporters"/>
    <property type="match status" value="1"/>
</dbReference>
<dbReference type="InterPro" id="IPR027417">
    <property type="entry name" value="P-loop_NTPase"/>
</dbReference>
<keyword evidence="5" id="KW-0547">Nucleotide-binding</keyword>
<dbReference type="AlphaFoldDB" id="A0A8J3Z0C1"/>
<dbReference type="Pfam" id="PF08352">
    <property type="entry name" value="oligo_HPY"/>
    <property type="match status" value="1"/>
</dbReference>
<dbReference type="InterPro" id="IPR013563">
    <property type="entry name" value="Oligopep_ABC_C"/>
</dbReference>
<evidence type="ECO:0000313" key="10">
    <source>
        <dbReference type="Proteomes" id="UP000612585"/>
    </source>
</evidence>
<keyword evidence="7" id="KW-0472">Membrane</keyword>
<dbReference type="PROSITE" id="PS50893">
    <property type="entry name" value="ABC_TRANSPORTER_2"/>
    <property type="match status" value="1"/>
</dbReference>
<comment type="similarity">
    <text evidence="2">Belongs to the ABC transporter superfamily.</text>
</comment>
<keyword evidence="10" id="KW-1185">Reference proteome</keyword>
<protein>
    <recommendedName>
        <fullName evidence="8">ABC transporter domain-containing protein</fullName>
    </recommendedName>
</protein>
<name>A0A8J3Z0C1_9ACTN</name>
<keyword evidence="6" id="KW-0067">ATP-binding</keyword>
<feature type="domain" description="ABC transporter" evidence="8">
    <location>
        <begin position="20"/>
        <end position="269"/>
    </location>
</feature>
<evidence type="ECO:0000256" key="1">
    <source>
        <dbReference type="ARBA" id="ARBA00004202"/>
    </source>
</evidence>
<dbReference type="InterPro" id="IPR050388">
    <property type="entry name" value="ABC_Ni/Peptide_Import"/>
</dbReference>
<evidence type="ECO:0000256" key="3">
    <source>
        <dbReference type="ARBA" id="ARBA00022448"/>
    </source>
</evidence>
<dbReference type="PANTHER" id="PTHR43297:SF2">
    <property type="entry name" value="DIPEPTIDE TRANSPORT ATP-BINDING PROTEIN DPPD"/>
    <property type="match status" value="1"/>
</dbReference>
<dbReference type="SUPFAM" id="SSF52540">
    <property type="entry name" value="P-loop containing nucleoside triphosphate hydrolases"/>
    <property type="match status" value="1"/>
</dbReference>
<proteinExistence type="inferred from homology"/>
<dbReference type="InterPro" id="IPR017871">
    <property type="entry name" value="ABC_transporter-like_CS"/>
</dbReference>
<organism evidence="9 10">
    <name type="scientific">Virgisporangium aurantiacum</name>
    <dbReference type="NCBI Taxonomy" id="175570"/>
    <lineage>
        <taxon>Bacteria</taxon>
        <taxon>Bacillati</taxon>
        <taxon>Actinomycetota</taxon>
        <taxon>Actinomycetes</taxon>
        <taxon>Micromonosporales</taxon>
        <taxon>Micromonosporaceae</taxon>
        <taxon>Virgisporangium</taxon>
    </lineage>
</organism>
<dbReference type="NCBIfam" id="TIGR01727">
    <property type="entry name" value="oligo_HPY"/>
    <property type="match status" value="1"/>
</dbReference>
<dbReference type="Proteomes" id="UP000612585">
    <property type="component" value="Unassembled WGS sequence"/>
</dbReference>
<dbReference type="SMART" id="SM00382">
    <property type="entry name" value="AAA"/>
    <property type="match status" value="1"/>
</dbReference>
<dbReference type="GO" id="GO:0005524">
    <property type="term" value="F:ATP binding"/>
    <property type="evidence" value="ECO:0007669"/>
    <property type="project" value="UniProtKB-KW"/>
</dbReference>
<comment type="caution">
    <text evidence="9">The sequence shown here is derived from an EMBL/GenBank/DDBJ whole genome shotgun (WGS) entry which is preliminary data.</text>
</comment>
<dbReference type="InterPro" id="IPR003593">
    <property type="entry name" value="AAA+_ATPase"/>
</dbReference>
<dbReference type="InterPro" id="IPR003439">
    <property type="entry name" value="ABC_transporter-like_ATP-bd"/>
</dbReference>
<keyword evidence="4" id="KW-1003">Cell membrane</keyword>
<dbReference type="Gene3D" id="3.40.50.300">
    <property type="entry name" value="P-loop containing nucleotide triphosphate hydrolases"/>
    <property type="match status" value="1"/>
</dbReference>
<dbReference type="PROSITE" id="PS00211">
    <property type="entry name" value="ABC_TRANSPORTER_1"/>
    <property type="match status" value="1"/>
</dbReference>
<dbReference type="GO" id="GO:0005886">
    <property type="term" value="C:plasma membrane"/>
    <property type="evidence" value="ECO:0007669"/>
    <property type="project" value="UniProtKB-SubCell"/>
</dbReference>
<evidence type="ECO:0000313" key="9">
    <source>
        <dbReference type="EMBL" id="GIJ52995.1"/>
    </source>
</evidence>
<reference evidence="9" key="1">
    <citation type="submission" date="2021-01" db="EMBL/GenBank/DDBJ databases">
        <title>Whole genome shotgun sequence of Virgisporangium aurantiacum NBRC 16421.</title>
        <authorList>
            <person name="Komaki H."/>
            <person name="Tamura T."/>
        </authorList>
    </citation>
    <scope>NUCLEOTIDE SEQUENCE</scope>
    <source>
        <strain evidence="9">NBRC 16421</strain>
    </source>
</reference>
<dbReference type="GO" id="GO:0015833">
    <property type="term" value="P:peptide transport"/>
    <property type="evidence" value="ECO:0007669"/>
    <property type="project" value="InterPro"/>
</dbReference>
<keyword evidence="3" id="KW-0813">Transport</keyword>
<dbReference type="GO" id="GO:0016887">
    <property type="term" value="F:ATP hydrolysis activity"/>
    <property type="evidence" value="ECO:0007669"/>
    <property type="project" value="InterPro"/>
</dbReference>
<accession>A0A8J3Z0C1</accession>
<evidence type="ECO:0000256" key="7">
    <source>
        <dbReference type="ARBA" id="ARBA00023136"/>
    </source>
</evidence>
<evidence type="ECO:0000256" key="4">
    <source>
        <dbReference type="ARBA" id="ARBA00022475"/>
    </source>
</evidence>
<dbReference type="PANTHER" id="PTHR43297">
    <property type="entry name" value="OLIGOPEPTIDE TRANSPORT ATP-BINDING PROTEIN APPD"/>
    <property type="match status" value="1"/>
</dbReference>
<sequence>MTESTPISLDNGGRPTDVVLDVDNLTVEFPTDDGVVQAVRGVSYQLRRGDSMGIVGESGSGKSVTSMAIMGLLPKTARIKGSVKLHGQELVGRSEKAYTDLRGNKIAMIFQDPLTSLNPVYTVGVQIGEAIQAHHDVSKKAARDRSIELLKMVGIPYPEQRVDNYPHEMSGGMRQRVVIAIAMANNPDVIIADEPTTALDVTVQAQVLEALEAAREETGAAMVLITHDLGVIAGHADRVCVMYAGKLVEKGTIDDVFYQPRMPYSLGLLGSLPRLDETGRERLTPIVGSPPSLLNLPAGCPFVPRCPLAQDICEHEEPDLIVTDGASHVAACHFHERLVGISSADLFGTTSIDTEDLTVAEIDPDLIGPAAVVHEGDGTQAPDLAKKEIS</sequence>
<gene>
    <name evidence="9" type="ORF">Vau01_005110</name>
</gene>
<comment type="subcellular location">
    <subcellularLocation>
        <location evidence="1">Cell membrane</location>
        <topology evidence="1">Peripheral membrane protein</topology>
    </subcellularLocation>
</comment>
<evidence type="ECO:0000256" key="5">
    <source>
        <dbReference type="ARBA" id="ARBA00022741"/>
    </source>
</evidence>
<dbReference type="FunFam" id="3.40.50.300:FF:000016">
    <property type="entry name" value="Oligopeptide ABC transporter ATP-binding component"/>
    <property type="match status" value="1"/>
</dbReference>
<dbReference type="RefSeq" id="WP_203986676.1">
    <property type="nucleotide sequence ID" value="NZ_BOPG01000004.1"/>
</dbReference>
<dbReference type="EMBL" id="BOPG01000004">
    <property type="protein sequence ID" value="GIJ52995.1"/>
    <property type="molecule type" value="Genomic_DNA"/>
</dbReference>
<dbReference type="Pfam" id="PF00005">
    <property type="entry name" value="ABC_tran"/>
    <property type="match status" value="1"/>
</dbReference>
<evidence type="ECO:0000256" key="6">
    <source>
        <dbReference type="ARBA" id="ARBA00022840"/>
    </source>
</evidence>